<dbReference type="EMBL" id="SZQA01000001">
    <property type="protein sequence ID" value="TKK91338.1"/>
    <property type="molecule type" value="Genomic_DNA"/>
</dbReference>
<feature type="domain" description="HTH arsR-type" evidence="5">
    <location>
        <begin position="6"/>
        <end position="100"/>
    </location>
</feature>
<dbReference type="SMART" id="SM00418">
    <property type="entry name" value="HTH_ARSR"/>
    <property type="match status" value="1"/>
</dbReference>
<feature type="domain" description="Rhodanese" evidence="4">
    <location>
        <begin position="130"/>
        <end position="219"/>
    </location>
</feature>
<reference evidence="6 7" key="1">
    <citation type="submission" date="2019-04" db="EMBL/GenBank/DDBJ databases">
        <title>Herbidospora sp. NEAU-GS14.nov., a novel actinomycete isolated from soil.</title>
        <authorList>
            <person name="Han L."/>
        </authorList>
    </citation>
    <scope>NUCLEOTIDE SEQUENCE [LARGE SCALE GENOMIC DNA]</scope>
    <source>
        <strain evidence="6 7">NEAU-GS14</strain>
    </source>
</reference>
<dbReference type="InterPro" id="IPR001845">
    <property type="entry name" value="HTH_ArsR_DNA-bd_dom"/>
</dbReference>
<dbReference type="InterPro" id="IPR036390">
    <property type="entry name" value="WH_DNA-bd_sf"/>
</dbReference>
<dbReference type="PROSITE" id="PS50987">
    <property type="entry name" value="HTH_ARSR_2"/>
    <property type="match status" value="1"/>
</dbReference>
<dbReference type="Proteomes" id="UP000308705">
    <property type="component" value="Unassembled WGS sequence"/>
</dbReference>
<dbReference type="CDD" id="cd00090">
    <property type="entry name" value="HTH_ARSR"/>
    <property type="match status" value="1"/>
</dbReference>
<dbReference type="SUPFAM" id="SSF46785">
    <property type="entry name" value="Winged helix' DNA-binding domain"/>
    <property type="match status" value="1"/>
</dbReference>
<dbReference type="InterPro" id="IPR011991">
    <property type="entry name" value="ArsR-like_HTH"/>
</dbReference>
<dbReference type="NCBIfam" id="NF033788">
    <property type="entry name" value="HTH_metalloreg"/>
    <property type="match status" value="1"/>
</dbReference>
<dbReference type="InterPro" id="IPR036873">
    <property type="entry name" value="Rhodanese-like_dom_sf"/>
</dbReference>
<organism evidence="6 7">
    <name type="scientific">Herbidospora galbida</name>
    <dbReference type="NCBI Taxonomy" id="2575442"/>
    <lineage>
        <taxon>Bacteria</taxon>
        <taxon>Bacillati</taxon>
        <taxon>Actinomycetota</taxon>
        <taxon>Actinomycetes</taxon>
        <taxon>Streptosporangiales</taxon>
        <taxon>Streptosporangiaceae</taxon>
        <taxon>Herbidospora</taxon>
    </lineage>
</organism>
<dbReference type="Pfam" id="PF00581">
    <property type="entry name" value="Rhodanese"/>
    <property type="match status" value="1"/>
</dbReference>
<dbReference type="PROSITE" id="PS50206">
    <property type="entry name" value="RHODANESE_3"/>
    <property type="match status" value="1"/>
</dbReference>
<keyword evidence="7" id="KW-1185">Reference proteome</keyword>
<dbReference type="PANTHER" id="PTHR43132:SF8">
    <property type="entry name" value="HTH-TYPE TRANSCRIPTIONAL REGULATOR KMTR"/>
    <property type="match status" value="1"/>
</dbReference>
<evidence type="ECO:0000313" key="6">
    <source>
        <dbReference type="EMBL" id="TKK91338.1"/>
    </source>
</evidence>
<keyword evidence="1" id="KW-0805">Transcription regulation</keyword>
<dbReference type="GO" id="GO:0003677">
    <property type="term" value="F:DNA binding"/>
    <property type="evidence" value="ECO:0007669"/>
    <property type="project" value="UniProtKB-KW"/>
</dbReference>
<keyword evidence="3" id="KW-0804">Transcription</keyword>
<comment type="caution">
    <text evidence="6">The sequence shown here is derived from an EMBL/GenBank/DDBJ whole genome shotgun (WGS) entry which is preliminary data.</text>
</comment>
<dbReference type="OrthoDB" id="9800872at2"/>
<evidence type="ECO:0000256" key="2">
    <source>
        <dbReference type="ARBA" id="ARBA00023125"/>
    </source>
</evidence>
<proteinExistence type="predicted"/>
<evidence type="ECO:0000313" key="7">
    <source>
        <dbReference type="Proteomes" id="UP000308705"/>
    </source>
</evidence>
<dbReference type="Gene3D" id="1.10.10.10">
    <property type="entry name" value="Winged helix-like DNA-binding domain superfamily/Winged helix DNA-binding domain"/>
    <property type="match status" value="1"/>
</dbReference>
<evidence type="ECO:0000259" key="5">
    <source>
        <dbReference type="PROSITE" id="PS50987"/>
    </source>
</evidence>
<dbReference type="Gene3D" id="3.40.250.10">
    <property type="entry name" value="Rhodanese-like domain"/>
    <property type="match status" value="1"/>
</dbReference>
<dbReference type="SUPFAM" id="SSF52821">
    <property type="entry name" value="Rhodanese/Cell cycle control phosphatase"/>
    <property type="match status" value="1"/>
</dbReference>
<sequence length="219" mass="23997">MSDRERKLLLYEQFARMGKALANPLRLELIDVLAQGERSVDDLATSCGWKLSNTSAQLKVLQHAGLLKTRRSGVKIFYRLADPSVHDFVETLKALATETLPDAEKAARDYLGDVSVLEPVGRGELTELIARGEVVVVDVRPAEEYAAGHIAGALSIPHDQVAARLTELPKTSLIVAYCRGRFCVMAPEAVRLLRSAGFDARLLVDGWPQWHAEGLPIAS</sequence>
<dbReference type="InterPro" id="IPR051011">
    <property type="entry name" value="Metal_resp_trans_reg"/>
</dbReference>
<dbReference type="SMART" id="SM00450">
    <property type="entry name" value="RHOD"/>
    <property type="match status" value="1"/>
</dbReference>
<accession>A0A4U3MNV8</accession>
<dbReference type="InterPro" id="IPR036388">
    <property type="entry name" value="WH-like_DNA-bd_sf"/>
</dbReference>
<gene>
    <name evidence="6" type="ORF">FDA94_00590</name>
</gene>
<dbReference type="InterPro" id="IPR001763">
    <property type="entry name" value="Rhodanese-like_dom"/>
</dbReference>
<dbReference type="RefSeq" id="WP_137245033.1">
    <property type="nucleotide sequence ID" value="NZ_SZQA01000001.1"/>
</dbReference>
<dbReference type="AlphaFoldDB" id="A0A4U3MNV8"/>
<dbReference type="GO" id="GO:0003700">
    <property type="term" value="F:DNA-binding transcription factor activity"/>
    <property type="evidence" value="ECO:0007669"/>
    <property type="project" value="InterPro"/>
</dbReference>
<evidence type="ECO:0000259" key="4">
    <source>
        <dbReference type="PROSITE" id="PS50206"/>
    </source>
</evidence>
<evidence type="ECO:0000256" key="1">
    <source>
        <dbReference type="ARBA" id="ARBA00023015"/>
    </source>
</evidence>
<evidence type="ECO:0000256" key="3">
    <source>
        <dbReference type="ARBA" id="ARBA00023163"/>
    </source>
</evidence>
<keyword evidence="2" id="KW-0238">DNA-binding</keyword>
<dbReference type="PRINTS" id="PR00778">
    <property type="entry name" value="HTHARSR"/>
</dbReference>
<protein>
    <submittedName>
        <fullName evidence="6">Metalloregulator ArsR/SmtB family transcription factor</fullName>
    </submittedName>
</protein>
<name>A0A4U3MNV8_9ACTN</name>
<dbReference type="CDD" id="cd00158">
    <property type="entry name" value="RHOD"/>
    <property type="match status" value="1"/>
</dbReference>
<dbReference type="Pfam" id="PF12840">
    <property type="entry name" value="HTH_20"/>
    <property type="match status" value="1"/>
</dbReference>
<dbReference type="PANTHER" id="PTHR43132">
    <property type="entry name" value="ARSENICAL RESISTANCE OPERON REPRESSOR ARSR-RELATED"/>
    <property type="match status" value="1"/>
</dbReference>